<dbReference type="PATRIC" id="fig|1261.5.peg.396"/>
<dbReference type="InterPro" id="IPR003029">
    <property type="entry name" value="S1_domain"/>
</dbReference>
<dbReference type="eggNOG" id="COG1530">
    <property type="taxonomic scope" value="Bacteria"/>
</dbReference>
<evidence type="ECO:0000256" key="2">
    <source>
        <dbReference type="ARBA" id="ARBA00022723"/>
    </source>
</evidence>
<dbReference type="PANTHER" id="PTHR30001">
    <property type="entry name" value="RIBONUCLEASE"/>
    <property type="match status" value="1"/>
</dbReference>
<dbReference type="InterPro" id="IPR019307">
    <property type="entry name" value="RNA-bd_AU-1/RNase_E/G"/>
</dbReference>
<dbReference type="GO" id="GO:0016787">
    <property type="term" value="F:hydrolase activity"/>
    <property type="evidence" value="ECO:0007669"/>
    <property type="project" value="UniProtKB-KW"/>
</dbReference>
<gene>
    <name evidence="7" type="ORF">HMPREF3195_00390</name>
</gene>
<dbReference type="STRING" id="1261.HMPREF3195_00390"/>
<evidence type="ECO:0000256" key="3">
    <source>
        <dbReference type="ARBA" id="ARBA00022801"/>
    </source>
</evidence>
<dbReference type="AlphaFoldDB" id="A0A135YXF2"/>
<dbReference type="SUPFAM" id="SSF50249">
    <property type="entry name" value="Nucleic acid-binding proteins"/>
    <property type="match status" value="1"/>
</dbReference>
<dbReference type="GO" id="GO:0046872">
    <property type="term" value="F:metal ion binding"/>
    <property type="evidence" value="ECO:0007669"/>
    <property type="project" value="UniProtKB-KW"/>
</dbReference>
<keyword evidence="2" id="KW-0479">Metal-binding</keyword>
<evidence type="ECO:0000313" key="7">
    <source>
        <dbReference type="EMBL" id="KXI14059.1"/>
    </source>
</evidence>
<evidence type="ECO:0000313" key="8">
    <source>
        <dbReference type="Proteomes" id="UP000070326"/>
    </source>
</evidence>
<dbReference type="Pfam" id="PF10150">
    <property type="entry name" value="RNase_E_G"/>
    <property type="match status" value="1"/>
</dbReference>
<proteinExistence type="predicted"/>
<evidence type="ECO:0000259" key="6">
    <source>
        <dbReference type="PROSITE" id="PS50126"/>
    </source>
</evidence>
<comment type="caution">
    <text evidence="7">The sequence shown here is derived from an EMBL/GenBank/DDBJ whole genome shotgun (WGS) entry which is preliminary data.</text>
</comment>
<accession>A0A135YXF2</accession>
<comment type="cofactor">
    <cofactor evidence="1">
        <name>Mg(2+)</name>
        <dbReference type="ChEBI" id="CHEBI:18420"/>
    </cofactor>
</comment>
<dbReference type="RefSeq" id="WP_061101645.1">
    <property type="nucleotide sequence ID" value="NZ_KQ961791.1"/>
</dbReference>
<organism evidence="7 8">
    <name type="scientific">Peptostreptococcus anaerobius</name>
    <dbReference type="NCBI Taxonomy" id="1261"/>
    <lineage>
        <taxon>Bacteria</taxon>
        <taxon>Bacillati</taxon>
        <taxon>Bacillota</taxon>
        <taxon>Clostridia</taxon>
        <taxon>Peptostreptococcales</taxon>
        <taxon>Peptostreptococcaceae</taxon>
        <taxon>Peptostreptococcus</taxon>
    </lineage>
</organism>
<dbReference type="InterPro" id="IPR004659">
    <property type="entry name" value="RNase_E/G"/>
</dbReference>
<name>A0A135YXF2_9FIRM</name>
<dbReference type="PROSITE" id="PS50126">
    <property type="entry name" value="S1"/>
    <property type="match status" value="1"/>
</dbReference>
<dbReference type="GO" id="GO:0006364">
    <property type="term" value="P:rRNA processing"/>
    <property type="evidence" value="ECO:0007669"/>
    <property type="project" value="TreeGrafter"/>
</dbReference>
<dbReference type="GO" id="GO:0005737">
    <property type="term" value="C:cytoplasm"/>
    <property type="evidence" value="ECO:0007669"/>
    <property type="project" value="TreeGrafter"/>
</dbReference>
<dbReference type="InterPro" id="IPR012340">
    <property type="entry name" value="NA-bd_OB-fold"/>
</dbReference>
<dbReference type="GO" id="GO:0004540">
    <property type="term" value="F:RNA nuclease activity"/>
    <property type="evidence" value="ECO:0007669"/>
    <property type="project" value="InterPro"/>
</dbReference>
<keyword evidence="4" id="KW-0460">Magnesium</keyword>
<protein>
    <submittedName>
        <fullName evidence="7">S1 RNA binding domain protein</fullName>
    </submittedName>
</protein>
<keyword evidence="3" id="KW-0378">Hydrolase</keyword>
<evidence type="ECO:0000256" key="5">
    <source>
        <dbReference type="ARBA" id="ARBA00022884"/>
    </source>
</evidence>
<evidence type="ECO:0000256" key="4">
    <source>
        <dbReference type="ARBA" id="ARBA00022842"/>
    </source>
</evidence>
<keyword evidence="5" id="KW-0694">RNA-binding</keyword>
<sequence length="460" mass="52808">MNRYYIEDFVNSRKLAVMDDGDLVDLVIEKNDASVRIKDIYAGRVERVLPGMEACFVDIGSDISGYLKLGQSSTLKVGDRVLVQVKKSDKENKRLSLDLEISLTGRGLVYIGGLKKPVFSKSIKDSSQRSRIRSILPSPEYLVRTRAQYMLDQDLIKEAGILERDYQDVLDSFKKNRRIGLLRPAQSIVLEYIGDNIGVDQDEGSSDEIDRIVYSVYGIEEDFNKDLRAYLKTVSSDLLLKLDKKKNTDIFEAYGINTRIGRLLSKRVDTEQGPYIIIDRTEALNIIDVNTGGFVGYSDYETTVTMANKIAAKEIVRQILMRDLSGIILVDFIDMKDKSARDSLIDIINQGLSVDERKFKVHGYTRLGLLEISRSRKSKSILDYYEDIDPKNLSRIKSLDSVIDEIERRVQIEVYHKQNYDIKLCDILYEYRLVEIEEIFKSCQGMIKKMEVRYNVNIEK</sequence>
<dbReference type="PANTHER" id="PTHR30001:SF0">
    <property type="entry name" value="RIBONUCLEASE G"/>
    <property type="match status" value="1"/>
</dbReference>
<evidence type="ECO:0000256" key="1">
    <source>
        <dbReference type="ARBA" id="ARBA00001946"/>
    </source>
</evidence>
<feature type="domain" description="S1 motif" evidence="6">
    <location>
        <begin position="38"/>
        <end position="100"/>
    </location>
</feature>
<dbReference type="EMBL" id="LSQZ01000014">
    <property type="protein sequence ID" value="KXI14059.1"/>
    <property type="molecule type" value="Genomic_DNA"/>
</dbReference>
<dbReference type="Gene3D" id="2.40.50.140">
    <property type="entry name" value="Nucleic acid-binding proteins"/>
    <property type="match status" value="1"/>
</dbReference>
<reference evidence="7 8" key="1">
    <citation type="submission" date="2016-02" db="EMBL/GenBank/DDBJ databases">
        <authorList>
            <person name="Wen L."/>
            <person name="He K."/>
            <person name="Yang H."/>
        </authorList>
    </citation>
    <scope>NUCLEOTIDE SEQUENCE [LARGE SCALE GENOMIC DNA]</scope>
    <source>
        <strain evidence="7 8">MJR8628A</strain>
    </source>
</reference>
<dbReference type="GO" id="GO:0003723">
    <property type="term" value="F:RNA binding"/>
    <property type="evidence" value="ECO:0007669"/>
    <property type="project" value="UniProtKB-KW"/>
</dbReference>
<dbReference type="SMART" id="SM00316">
    <property type="entry name" value="S1"/>
    <property type="match status" value="1"/>
</dbReference>
<dbReference type="Proteomes" id="UP000070326">
    <property type="component" value="Unassembled WGS sequence"/>
</dbReference>